<protein>
    <submittedName>
        <fullName evidence="2">Uncharacterized protein</fullName>
    </submittedName>
</protein>
<evidence type="ECO:0000256" key="1">
    <source>
        <dbReference type="SAM" id="MobiDB-lite"/>
    </source>
</evidence>
<proteinExistence type="predicted"/>
<accession>A0A6A1V0V9</accession>
<comment type="caution">
    <text evidence="2">The sequence shown here is derived from an EMBL/GenBank/DDBJ whole genome shotgun (WGS) entry which is preliminary data.</text>
</comment>
<feature type="compositionally biased region" description="Acidic residues" evidence="1">
    <location>
        <begin position="144"/>
        <end position="156"/>
    </location>
</feature>
<feature type="region of interest" description="Disordered" evidence="1">
    <location>
        <begin position="30"/>
        <end position="56"/>
    </location>
</feature>
<name>A0A6A1V0V9_9ROSI</name>
<dbReference type="AlphaFoldDB" id="A0A6A1V0V9"/>
<reference evidence="2 3" key="1">
    <citation type="journal article" date="2019" name="Plant Biotechnol. J.">
        <title>The red bayberry genome and genetic basis of sex determination.</title>
        <authorList>
            <person name="Jia H.M."/>
            <person name="Jia H.J."/>
            <person name="Cai Q.L."/>
            <person name="Wang Y."/>
            <person name="Zhao H.B."/>
            <person name="Yang W.F."/>
            <person name="Wang G.Y."/>
            <person name="Li Y.H."/>
            <person name="Zhan D.L."/>
            <person name="Shen Y.T."/>
            <person name="Niu Q.F."/>
            <person name="Chang L."/>
            <person name="Qiu J."/>
            <person name="Zhao L."/>
            <person name="Xie H.B."/>
            <person name="Fu W.Y."/>
            <person name="Jin J."/>
            <person name="Li X.W."/>
            <person name="Jiao Y."/>
            <person name="Zhou C.C."/>
            <person name="Tu T."/>
            <person name="Chai C.Y."/>
            <person name="Gao J.L."/>
            <person name="Fan L.J."/>
            <person name="van de Weg E."/>
            <person name="Wang J.Y."/>
            <person name="Gao Z.S."/>
        </authorList>
    </citation>
    <scope>NUCLEOTIDE SEQUENCE [LARGE SCALE GENOMIC DNA]</scope>
    <source>
        <tissue evidence="2">Leaves</tissue>
    </source>
</reference>
<sequence length="168" mass="18645">MIAILLFNHEVPCANHITIPWEEPRRKLPNGFGSSTITQSKSHKGHKKSTSSIDPLRGPLSSNLSYMVEALKLLTERSNTSASVQCSILATIEYLKLHMMKLVADVTLIRKQLSIAEKDEESSTIGAQEEPIRLDNDVEFFATIDEEEEEEEEEKGEDAAASATSDDV</sequence>
<evidence type="ECO:0000313" key="2">
    <source>
        <dbReference type="EMBL" id="KAB1206283.1"/>
    </source>
</evidence>
<keyword evidence="3" id="KW-1185">Reference proteome</keyword>
<dbReference type="EMBL" id="RXIC02000025">
    <property type="protein sequence ID" value="KAB1206283.1"/>
    <property type="molecule type" value="Genomic_DNA"/>
</dbReference>
<gene>
    <name evidence="2" type="ORF">CJ030_MR7G011776</name>
</gene>
<feature type="region of interest" description="Disordered" evidence="1">
    <location>
        <begin position="144"/>
        <end position="168"/>
    </location>
</feature>
<evidence type="ECO:0000313" key="3">
    <source>
        <dbReference type="Proteomes" id="UP000516437"/>
    </source>
</evidence>
<organism evidence="2 3">
    <name type="scientific">Morella rubra</name>
    <name type="common">Chinese bayberry</name>
    <dbReference type="NCBI Taxonomy" id="262757"/>
    <lineage>
        <taxon>Eukaryota</taxon>
        <taxon>Viridiplantae</taxon>
        <taxon>Streptophyta</taxon>
        <taxon>Embryophyta</taxon>
        <taxon>Tracheophyta</taxon>
        <taxon>Spermatophyta</taxon>
        <taxon>Magnoliopsida</taxon>
        <taxon>eudicotyledons</taxon>
        <taxon>Gunneridae</taxon>
        <taxon>Pentapetalae</taxon>
        <taxon>rosids</taxon>
        <taxon>fabids</taxon>
        <taxon>Fagales</taxon>
        <taxon>Myricaceae</taxon>
        <taxon>Morella</taxon>
    </lineage>
</organism>
<dbReference type="Proteomes" id="UP000516437">
    <property type="component" value="Chromosome 7"/>
</dbReference>